<name>A0A1G8TNE7_9EURY</name>
<feature type="transmembrane region" description="Helical" evidence="1">
    <location>
        <begin position="214"/>
        <end position="232"/>
    </location>
</feature>
<reference evidence="4" key="1">
    <citation type="submission" date="2016-10" db="EMBL/GenBank/DDBJ databases">
        <authorList>
            <person name="Varghese N."/>
            <person name="Submissions S."/>
        </authorList>
    </citation>
    <scope>NUCLEOTIDE SEQUENCE [LARGE SCALE GENOMIC DNA]</scope>
    <source>
        <strain evidence="4">B4,CECT 8067,JCM 17497</strain>
    </source>
</reference>
<dbReference type="AlphaFoldDB" id="A0A1G8TNE7"/>
<feature type="transmembrane region" description="Helical" evidence="1">
    <location>
        <begin position="244"/>
        <end position="263"/>
    </location>
</feature>
<dbReference type="Gene3D" id="1.20.144.10">
    <property type="entry name" value="Phosphatidic acid phosphatase type 2/haloperoxidase"/>
    <property type="match status" value="1"/>
</dbReference>
<feature type="domain" description="Phosphatidic acid phosphatase type 2/haloperoxidase" evidence="2">
    <location>
        <begin position="55"/>
        <end position="175"/>
    </location>
</feature>
<keyword evidence="1" id="KW-0472">Membrane</keyword>
<dbReference type="InterPro" id="IPR036938">
    <property type="entry name" value="PAP2/HPO_sf"/>
</dbReference>
<sequence>MWFESAQVELVRETFPEWAAFLFAFLSYLGSVWFVAPAVVLACWFRDRHRFASWLGIVIGGYAVMLGLKGIFETPRPDVGPAIAPESLPTVIALLYAPAVEVSSTSFPSGHAVAATVIWTMFALESDIGTQRQRRFGAATMVVLVGFARVGAGVHFPIDVLVGTVAGICYLLFVLTVRHRVRARRGDHAAASATVTIAAVLALAAFWTSGRPDTMALFGGCLGCLLAWQYATPSREPWSMTLQVGIHATVGIAALALVALVLLVVESLLVWLAIGLVGGLLVVGLPRLVSRTAVSRVQTEFTS</sequence>
<accession>A0A1G8TNE7</accession>
<protein>
    <submittedName>
        <fullName evidence="3">PAP2 superfamily protein</fullName>
    </submittedName>
</protein>
<evidence type="ECO:0000313" key="4">
    <source>
        <dbReference type="Proteomes" id="UP000198882"/>
    </source>
</evidence>
<dbReference type="SUPFAM" id="SSF48317">
    <property type="entry name" value="Acid phosphatase/Vanadium-dependent haloperoxidase"/>
    <property type="match status" value="1"/>
</dbReference>
<organism evidence="3 4">
    <name type="scientific">Natronorubrum texcoconense</name>
    <dbReference type="NCBI Taxonomy" id="1095776"/>
    <lineage>
        <taxon>Archaea</taxon>
        <taxon>Methanobacteriati</taxon>
        <taxon>Methanobacteriota</taxon>
        <taxon>Stenosarchaea group</taxon>
        <taxon>Halobacteria</taxon>
        <taxon>Halobacteriales</taxon>
        <taxon>Natrialbaceae</taxon>
        <taxon>Natronorubrum</taxon>
    </lineage>
</organism>
<dbReference type="RefSeq" id="WP_090303060.1">
    <property type="nucleotide sequence ID" value="NZ_FNFE01000001.1"/>
</dbReference>
<dbReference type="PANTHER" id="PTHR14969:SF13">
    <property type="entry name" value="AT30094P"/>
    <property type="match status" value="1"/>
</dbReference>
<feature type="transmembrane region" description="Helical" evidence="1">
    <location>
        <begin position="51"/>
        <end position="72"/>
    </location>
</feature>
<gene>
    <name evidence="3" type="ORF">SAMN04515672_0538</name>
</gene>
<evidence type="ECO:0000256" key="1">
    <source>
        <dbReference type="SAM" id="Phobius"/>
    </source>
</evidence>
<dbReference type="PANTHER" id="PTHR14969">
    <property type="entry name" value="SPHINGOSINE-1-PHOSPHATE PHOSPHOHYDROLASE"/>
    <property type="match status" value="1"/>
</dbReference>
<feature type="transmembrane region" description="Helical" evidence="1">
    <location>
        <begin position="160"/>
        <end position="177"/>
    </location>
</feature>
<keyword evidence="4" id="KW-1185">Reference proteome</keyword>
<feature type="transmembrane region" description="Helical" evidence="1">
    <location>
        <begin position="189"/>
        <end position="208"/>
    </location>
</feature>
<feature type="transmembrane region" description="Helical" evidence="1">
    <location>
        <begin position="269"/>
        <end position="289"/>
    </location>
</feature>
<feature type="transmembrane region" description="Helical" evidence="1">
    <location>
        <begin position="20"/>
        <end position="44"/>
    </location>
</feature>
<keyword evidence="1" id="KW-0812">Transmembrane</keyword>
<dbReference type="SMART" id="SM00014">
    <property type="entry name" value="acidPPc"/>
    <property type="match status" value="1"/>
</dbReference>
<dbReference type="InterPro" id="IPR000326">
    <property type="entry name" value="PAP2/HPO"/>
</dbReference>
<dbReference type="Proteomes" id="UP000198882">
    <property type="component" value="Unassembled WGS sequence"/>
</dbReference>
<keyword evidence="1" id="KW-1133">Transmembrane helix</keyword>
<dbReference type="OrthoDB" id="10182at2157"/>
<evidence type="ECO:0000313" key="3">
    <source>
        <dbReference type="EMBL" id="SDJ43059.1"/>
    </source>
</evidence>
<dbReference type="Pfam" id="PF01569">
    <property type="entry name" value="PAP2"/>
    <property type="match status" value="1"/>
</dbReference>
<dbReference type="EMBL" id="FNFE01000001">
    <property type="protein sequence ID" value="SDJ43059.1"/>
    <property type="molecule type" value="Genomic_DNA"/>
</dbReference>
<evidence type="ECO:0000259" key="2">
    <source>
        <dbReference type="SMART" id="SM00014"/>
    </source>
</evidence>
<proteinExistence type="predicted"/>